<name>D8S7Y9_SELML</name>
<dbReference type="HOGENOM" id="CLU_1477528_0_0_1"/>
<organism evidence="2">
    <name type="scientific">Selaginella moellendorffii</name>
    <name type="common">Spikemoss</name>
    <dbReference type="NCBI Taxonomy" id="88036"/>
    <lineage>
        <taxon>Eukaryota</taxon>
        <taxon>Viridiplantae</taxon>
        <taxon>Streptophyta</taxon>
        <taxon>Embryophyta</taxon>
        <taxon>Tracheophyta</taxon>
        <taxon>Lycopodiopsida</taxon>
        <taxon>Selaginellales</taxon>
        <taxon>Selaginellaceae</taxon>
        <taxon>Selaginella</taxon>
    </lineage>
</organism>
<keyword evidence="2" id="KW-1185">Reference proteome</keyword>
<dbReference type="Proteomes" id="UP000001514">
    <property type="component" value="Unassembled WGS sequence"/>
</dbReference>
<reference evidence="1 2" key="1">
    <citation type="journal article" date="2011" name="Science">
        <title>The Selaginella genome identifies genetic changes associated with the evolution of vascular plants.</title>
        <authorList>
            <person name="Banks J.A."/>
            <person name="Nishiyama T."/>
            <person name="Hasebe M."/>
            <person name="Bowman J.L."/>
            <person name="Gribskov M."/>
            <person name="dePamphilis C."/>
            <person name="Albert V.A."/>
            <person name="Aono N."/>
            <person name="Aoyama T."/>
            <person name="Ambrose B.A."/>
            <person name="Ashton N.W."/>
            <person name="Axtell M.J."/>
            <person name="Barker E."/>
            <person name="Barker M.S."/>
            <person name="Bennetzen J.L."/>
            <person name="Bonawitz N.D."/>
            <person name="Chapple C."/>
            <person name="Cheng C."/>
            <person name="Correa L.G."/>
            <person name="Dacre M."/>
            <person name="DeBarry J."/>
            <person name="Dreyer I."/>
            <person name="Elias M."/>
            <person name="Engstrom E.M."/>
            <person name="Estelle M."/>
            <person name="Feng L."/>
            <person name="Finet C."/>
            <person name="Floyd S.K."/>
            <person name="Frommer W.B."/>
            <person name="Fujita T."/>
            <person name="Gramzow L."/>
            <person name="Gutensohn M."/>
            <person name="Harholt J."/>
            <person name="Hattori M."/>
            <person name="Heyl A."/>
            <person name="Hirai T."/>
            <person name="Hiwatashi Y."/>
            <person name="Ishikawa M."/>
            <person name="Iwata M."/>
            <person name="Karol K.G."/>
            <person name="Koehler B."/>
            <person name="Kolukisaoglu U."/>
            <person name="Kubo M."/>
            <person name="Kurata T."/>
            <person name="Lalonde S."/>
            <person name="Li K."/>
            <person name="Li Y."/>
            <person name="Litt A."/>
            <person name="Lyons E."/>
            <person name="Manning G."/>
            <person name="Maruyama T."/>
            <person name="Michael T.P."/>
            <person name="Mikami K."/>
            <person name="Miyazaki S."/>
            <person name="Morinaga S."/>
            <person name="Murata T."/>
            <person name="Mueller-Roeber B."/>
            <person name="Nelson D.R."/>
            <person name="Obara M."/>
            <person name="Oguri Y."/>
            <person name="Olmstead R.G."/>
            <person name="Onodera N."/>
            <person name="Petersen B.L."/>
            <person name="Pils B."/>
            <person name="Prigge M."/>
            <person name="Rensing S.A."/>
            <person name="Riano-Pachon D.M."/>
            <person name="Roberts A.W."/>
            <person name="Sato Y."/>
            <person name="Scheller H.V."/>
            <person name="Schulz B."/>
            <person name="Schulz C."/>
            <person name="Shakirov E.V."/>
            <person name="Shibagaki N."/>
            <person name="Shinohara N."/>
            <person name="Shippen D.E."/>
            <person name="Soerensen I."/>
            <person name="Sotooka R."/>
            <person name="Sugimoto N."/>
            <person name="Sugita M."/>
            <person name="Sumikawa N."/>
            <person name="Tanurdzic M."/>
            <person name="Theissen G."/>
            <person name="Ulvskov P."/>
            <person name="Wakazuki S."/>
            <person name="Weng J.K."/>
            <person name="Willats W.W."/>
            <person name="Wipf D."/>
            <person name="Wolf P.G."/>
            <person name="Yang L."/>
            <person name="Zimmer A.D."/>
            <person name="Zhu Q."/>
            <person name="Mitros T."/>
            <person name="Hellsten U."/>
            <person name="Loque D."/>
            <person name="Otillar R."/>
            <person name="Salamov A."/>
            <person name="Schmutz J."/>
            <person name="Shapiro H."/>
            <person name="Lindquist E."/>
            <person name="Lucas S."/>
            <person name="Rokhsar D."/>
            <person name="Grigoriev I.V."/>
        </authorList>
    </citation>
    <scope>NUCLEOTIDE SEQUENCE [LARGE SCALE GENOMIC DNA]</scope>
</reference>
<dbReference type="InParanoid" id="D8S7Y9"/>
<evidence type="ECO:0000313" key="1">
    <source>
        <dbReference type="EMBL" id="EFJ19327.1"/>
    </source>
</evidence>
<protein>
    <submittedName>
        <fullName evidence="1">Uncharacterized protein</fullName>
    </submittedName>
</protein>
<dbReference type="KEGG" id="smo:SELMODRAFT_419138"/>
<dbReference type="AlphaFoldDB" id="D8S7Y9"/>
<evidence type="ECO:0000313" key="2">
    <source>
        <dbReference type="Proteomes" id="UP000001514"/>
    </source>
</evidence>
<accession>D8S7Y9</accession>
<dbReference type="Gramene" id="EFJ19327">
    <property type="protein sequence ID" value="EFJ19327"/>
    <property type="gene ID" value="SELMODRAFT_419138"/>
</dbReference>
<proteinExistence type="predicted"/>
<sequence length="183" mass="19784">MWNSVISSPRPILHTDGARELRKVLISRRNSRSRCCCRAGLGDFPSDGDAFQDFRLWAGKSGLPAAVEAILIEEALAPGEAFAAEEDKLGGAVLPPPPPPEATLSDNILTVLFGAAALGLVVVTVGDECSLLGCDGFSREQEERRSEKTSRGTGEERIKVEQEEICRADKYSGWVQGIRSVRT</sequence>
<dbReference type="EMBL" id="GL377606">
    <property type="protein sequence ID" value="EFJ19327.1"/>
    <property type="molecule type" value="Genomic_DNA"/>
</dbReference>
<gene>
    <name evidence="1" type="ORF">SELMODRAFT_419138</name>
</gene>